<name>A0A1I1S2H7_9BURK</name>
<dbReference type="AlphaFoldDB" id="A0A1I1S2H7"/>
<dbReference type="SUPFAM" id="SSF53335">
    <property type="entry name" value="S-adenosyl-L-methionine-dependent methyltransferases"/>
    <property type="match status" value="1"/>
</dbReference>
<keyword evidence="2" id="KW-1185">Reference proteome</keyword>
<dbReference type="EMBL" id="FOLD01000024">
    <property type="protein sequence ID" value="SFD40804.1"/>
    <property type="molecule type" value="Genomic_DNA"/>
</dbReference>
<gene>
    <name evidence="1" type="ORF">SAMN05216204_12443</name>
</gene>
<dbReference type="Proteomes" id="UP000198639">
    <property type="component" value="Unassembled WGS sequence"/>
</dbReference>
<keyword evidence="1" id="KW-0808">Transferase</keyword>
<dbReference type="RefSeq" id="WP_177207812.1">
    <property type="nucleotide sequence ID" value="NZ_FOLD01000024.1"/>
</dbReference>
<dbReference type="GO" id="GO:0032259">
    <property type="term" value="P:methylation"/>
    <property type="evidence" value="ECO:0007669"/>
    <property type="project" value="UniProtKB-KW"/>
</dbReference>
<sequence length="359" mass="39010">MERTANPFCEVQGQLLYPDAEVRQYVCTGCSHGWLQHGVPLDLLYNSNVALPTDYVNGDRRFAFIEAHVDLSTISGKVVEFGGGPGELAEQARKATGHPRAAVVDFVNRVAADTLDFIPLDFNSEAAQIPRIFADSAGARNLFLLSHVVEHLYDPAILLGELATFPDSVVYIEVPDFGSRHALSTLKFSLNCLEHLHYFTARSLLALLDKAGFDIVAFETQSAPSMPAIRALCVPARRHHNAVLDYQGHFSEVVSRLKDKIAQAGPRTRVWVWGLSAFMAQALDELGDERQQVAGIFDTRYPHPEFLGIPVAREPGAAAHANGAAPLVVCGSTYSAVQKVIGAKARAAFPGAEFFAITA</sequence>
<reference evidence="2" key="1">
    <citation type="submission" date="2016-10" db="EMBL/GenBank/DDBJ databases">
        <authorList>
            <person name="Varghese N."/>
            <person name="Submissions S."/>
        </authorList>
    </citation>
    <scope>NUCLEOTIDE SEQUENCE [LARGE SCALE GENOMIC DNA]</scope>
    <source>
        <strain evidence="2">CGMCC 1.12041</strain>
    </source>
</reference>
<dbReference type="Pfam" id="PF13489">
    <property type="entry name" value="Methyltransf_23"/>
    <property type="match status" value="1"/>
</dbReference>
<dbReference type="STRING" id="1164594.SAMN05216204_12443"/>
<accession>A0A1I1S2H7</accession>
<keyword evidence="1" id="KW-0489">Methyltransferase</keyword>
<dbReference type="Gene3D" id="3.40.50.150">
    <property type="entry name" value="Vaccinia Virus protein VP39"/>
    <property type="match status" value="1"/>
</dbReference>
<evidence type="ECO:0000313" key="1">
    <source>
        <dbReference type="EMBL" id="SFD40804.1"/>
    </source>
</evidence>
<dbReference type="InterPro" id="IPR029063">
    <property type="entry name" value="SAM-dependent_MTases_sf"/>
</dbReference>
<dbReference type="GO" id="GO:0008168">
    <property type="term" value="F:methyltransferase activity"/>
    <property type="evidence" value="ECO:0007669"/>
    <property type="project" value="UniProtKB-KW"/>
</dbReference>
<protein>
    <submittedName>
        <fullName evidence="1">Methyltransferase domain-containing protein</fullName>
    </submittedName>
</protein>
<organism evidence="1 2">
    <name type="scientific">Massilia yuzhufengensis</name>
    <dbReference type="NCBI Taxonomy" id="1164594"/>
    <lineage>
        <taxon>Bacteria</taxon>
        <taxon>Pseudomonadati</taxon>
        <taxon>Pseudomonadota</taxon>
        <taxon>Betaproteobacteria</taxon>
        <taxon>Burkholderiales</taxon>
        <taxon>Oxalobacteraceae</taxon>
        <taxon>Telluria group</taxon>
        <taxon>Massilia</taxon>
    </lineage>
</organism>
<evidence type="ECO:0000313" key="2">
    <source>
        <dbReference type="Proteomes" id="UP000198639"/>
    </source>
</evidence>
<proteinExistence type="predicted"/>